<dbReference type="Proteomes" id="UP000234333">
    <property type="component" value="Unassembled WGS sequence"/>
</dbReference>
<dbReference type="EMBL" id="FXZC01000001">
    <property type="protein sequence ID" value="SMX63377.1"/>
    <property type="molecule type" value="Genomic_DNA"/>
</dbReference>
<accession>A0A2H1HKB8</accession>
<dbReference type="InterPro" id="IPR009057">
    <property type="entry name" value="Homeodomain-like_sf"/>
</dbReference>
<sequence length="255" mass="27193">MPRTHRTTEETRSLVAEAVVDFVAHHGIAVWPEIPMETILESAGVSRASAYRIWSGRSAFSAFALEQCLAGHAMATLGADRALALAREVVEPEDGDGESSAQASGTSESDARSTDPSRVESAARFIALAADEELDILLGSDRWRAFVRFQAVALDAPTPELAEVLDRIDSEDSARVRAVYERVARAWGLAAVSPAGTAVIAEAALLLARSAVARIVSGRDEARMRSTYIEGLSSLVRGAFRERPGATMDLAELAG</sequence>
<proteinExistence type="predicted"/>
<reference evidence="2 3" key="1">
    <citation type="submission" date="2017-03" db="EMBL/GenBank/DDBJ databases">
        <authorList>
            <person name="Afonso C.L."/>
            <person name="Miller P.J."/>
            <person name="Scott M.A."/>
            <person name="Spackman E."/>
            <person name="Goraichik I."/>
            <person name="Dimitrov K.M."/>
            <person name="Suarez D.L."/>
            <person name="Swayne D.E."/>
        </authorList>
    </citation>
    <scope>NUCLEOTIDE SEQUENCE [LARGE SCALE GENOMIC DNA]</scope>
    <source>
        <strain evidence="2 3">CIP 102111</strain>
    </source>
</reference>
<evidence type="ECO:0000313" key="3">
    <source>
        <dbReference type="Proteomes" id="UP000234333"/>
    </source>
</evidence>
<organism evidence="2 3">
    <name type="scientific">Brevibacterium casei CIP 102111</name>
    <dbReference type="NCBI Taxonomy" id="1255625"/>
    <lineage>
        <taxon>Bacteria</taxon>
        <taxon>Bacillati</taxon>
        <taxon>Actinomycetota</taxon>
        <taxon>Actinomycetes</taxon>
        <taxon>Micrococcales</taxon>
        <taxon>Brevibacteriaceae</taxon>
        <taxon>Brevibacterium</taxon>
    </lineage>
</organism>
<dbReference type="GeneID" id="99774445"/>
<dbReference type="AlphaFoldDB" id="A0A2H1HKB8"/>
<evidence type="ECO:0000313" key="2">
    <source>
        <dbReference type="EMBL" id="SMX63377.1"/>
    </source>
</evidence>
<feature type="compositionally biased region" description="Polar residues" evidence="1">
    <location>
        <begin position="99"/>
        <end position="108"/>
    </location>
</feature>
<dbReference type="RefSeq" id="WP_101623377.1">
    <property type="nucleotide sequence ID" value="NZ_FXZC01000001.1"/>
</dbReference>
<name>A0A2H1HKB8_9MICO</name>
<evidence type="ECO:0000256" key="1">
    <source>
        <dbReference type="SAM" id="MobiDB-lite"/>
    </source>
</evidence>
<evidence type="ECO:0008006" key="4">
    <source>
        <dbReference type="Google" id="ProtNLM"/>
    </source>
</evidence>
<dbReference type="SUPFAM" id="SSF46689">
    <property type="entry name" value="Homeodomain-like"/>
    <property type="match status" value="1"/>
</dbReference>
<protein>
    <recommendedName>
        <fullName evidence="4">Transcriptional regulator, TetR family</fullName>
    </recommendedName>
</protein>
<gene>
    <name evidence="2" type="ORF">BC102111_00133</name>
</gene>
<feature type="region of interest" description="Disordered" evidence="1">
    <location>
        <begin position="91"/>
        <end position="117"/>
    </location>
</feature>